<reference evidence="4 7" key="2">
    <citation type="submission" date="2019-02" db="EMBL/GenBank/DDBJ databases">
        <title>Complete genome sequence of Desulfobacter hydrogenophilus AcRS1.</title>
        <authorList>
            <person name="Marietou A."/>
            <person name="Lund M.B."/>
            <person name="Marshall I.P.G."/>
            <person name="Schreiber L."/>
            <person name="Jorgensen B."/>
        </authorList>
    </citation>
    <scope>NUCLEOTIDE SEQUENCE [LARGE SCALE GENOMIC DNA]</scope>
    <source>
        <strain evidence="4 7">AcRS1</strain>
    </source>
</reference>
<evidence type="ECO:0000313" key="6">
    <source>
        <dbReference type="Proteomes" id="UP000248798"/>
    </source>
</evidence>
<organism evidence="5 6">
    <name type="scientific">Desulfobacter hydrogenophilus</name>
    <dbReference type="NCBI Taxonomy" id="2291"/>
    <lineage>
        <taxon>Bacteria</taxon>
        <taxon>Pseudomonadati</taxon>
        <taxon>Thermodesulfobacteriota</taxon>
        <taxon>Desulfobacteria</taxon>
        <taxon>Desulfobacterales</taxon>
        <taxon>Desulfobacteraceae</taxon>
        <taxon>Desulfobacter</taxon>
    </lineage>
</organism>
<feature type="chain" id="PRO_5030062915" evidence="2">
    <location>
        <begin position="29"/>
        <end position="258"/>
    </location>
</feature>
<accession>A0A328FBY9</accession>
<evidence type="ECO:0000313" key="5">
    <source>
        <dbReference type="EMBL" id="RAM00547.1"/>
    </source>
</evidence>
<dbReference type="RefSeq" id="WP_111959378.1">
    <property type="nucleotide sequence ID" value="NZ_CP036313.1"/>
</dbReference>
<dbReference type="SMART" id="SM00062">
    <property type="entry name" value="PBPb"/>
    <property type="match status" value="1"/>
</dbReference>
<dbReference type="Proteomes" id="UP000293902">
    <property type="component" value="Chromosome"/>
</dbReference>
<protein>
    <submittedName>
        <fullName evidence="5">ABC transporter substrate-binding protein</fullName>
    </submittedName>
    <submittedName>
        <fullName evidence="4">Transporter substrate-binding domain-containing protein</fullName>
    </submittedName>
</protein>
<dbReference type="OrthoDB" id="5464962at2"/>
<feature type="signal peptide" evidence="2">
    <location>
        <begin position="1"/>
        <end position="28"/>
    </location>
</feature>
<evidence type="ECO:0000259" key="3">
    <source>
        <dbReference type="SMART" id="SM00062"/>
    </source>
</evidence>
<dbReference type="Pfam" id="PF00497">
    <property type="entry name" value="SBP_bac_3"/>
    <property type="match status" value="1"/>
</dbReference>
<feature type="domain" description="Solute-binding protein family 3/N-terminal" evidence="3">
    <location>
        <begin position="31"/>
        <end position="257"/>
    </location>
</feature>
<dbReference type="AlphaFoldDB" id="A0A328FBY9"/>
<dbReference type="InterPro" id="IPR001638">
    <property type="entry name" value="Solute-binding_3/MltF_N"/>
</dbReference>
<keyword evidence="1 2" id="KW-0732">Signal</keyword>
<dbReference type="PANTHER" id="PTHR35936">
    <property type="entry name" value="MEMBRANE-BOUND LYTIC MUREIN TRANSGLYCOSYLASE F"/>
    <property type="match status" value="1"/>
</dbReference>
<dbReference type="EMBL" id="QLNI01000044">
    <property type="protein sequence ID" value="RAM00547.1"/>
    <property type="molecule type" value="Genomic_DNA"/>
</dbReference>
<evidence type="ECO:0000313" key="7">
    <source>
        <dbReference type="Proteomes" id="UP000293902"/>
    </source>
</evidence>
<keyword evidence="7" id="KW-1185">Reference proteome</keyword>
<proteinExistence type="predicted"/>
<dbReference type="EMBL" id="CP036313">
    <property type="protein sequence ID" value="QBH11770.1"/>
    <property type="molecule type" value="Genomic_DNA"/>
</dbReference>
<evidence type="ECO:0000256" key="1">
    <source>
        <dbReference type="ARBA" id="ARBA00022729"/>
    </source>
</evidence>
<reference evidence="5 6" key="1">
    <citation type="submission" date="2018-06" db="EMBL/GenBank/DDBJ databases">
        <title>Complete Genome Sequence of Desulfobacter hydrogenophilus (DSM3380).</title>
        <authorList>
            <person name="Marietou A."/>
            <person name="Schreiber L."/>
            <person name="Marshall I."/>
            <person name="Jorgensen B."/>
        </authorList>
    </citation>
    <scope>NUCLEOTIDE SEQUENCE [LARGE SCALE GENOMIC DNA]</scope>
    <source>
        <strain evidence="5 6">DSM 3380</strain>
    </source>
</reference>
<dbReference type="SUPFAM" id="SSF53850">
    <property type="entry name" value="Periplasmic binding protein-like II"/>
    <property type="match status" value="1"/>
</dbReference>
<evidence type="ECO:0000256" key="2">
    <source>
        <dbReference type="SAM" id="SignalP"/>
    </source>
</evidence>
<gene>
    <name evidence="5" type="ORF">DO021_18390</name>
    <name evidence="4" type="ORF">EYB58_01810</name>
</gene>
<dbReference type="PANTHER" id="PTHR35936:SF25">
    <property type="entry name" value="ABC TRANSPORTER SUBSTRATE-BINDING PROTEIN"/>
    <property type="match status" value="1"/>
</dbReference>
<evidence type="ECO:0000313" key="4">
    <source>
        <dbReference type="EMBL" id="QBH11770.1"/>
    </source>
</evidence>
<name>A0A328FBY9_9BACT</name>
<dbReference type="Gene3D" id="3.40.190.10">
    <property type="entry name" value="Periplasmic binding protein-like II"/>
    <property type="match status" value="2"/>
</dbReference>
<dbReference type="Proteomes" id="UP000248798">
    <property type="component" value="Unassembled WGS sequence"/>
</dbReference>
<sequence>MFNFFCRLRRIFLFIGIIFFFAPPCAGSAPVLRLATDPWPPYSLGQKGGALESGYTFDIGTEVSKRLHCTLKADLLPWRRVLACMKNGTYDITFPIQSKLERKAFMVFTNVILEDRVFLWHRKDRKDGLSEWQTIDDLKPYTIGIVAGYTYRDKMDQAIENGIIKTEKINSPECNFKKLLGKRFDAFLESESVVMSFFQKYPEYRNQITYAPQIVSKDVFRIGISKKSPFAQMVPEINRIIHEMKEDGTIDRIMTLIK</sequence>